<dbReference type="Pfam" id="PF10607">
    <property type="entry name" value="CTLH"/>
    <property type="match status" value="1"/>
</dbReference>
<dbReference type="InterPro" id="IPR013144">
    <property type="entry name" value="CRA_dom"/>
</dbReference>
<proteinExistence type="predicted"/>
<dbReference type="SMART" id="SM00449">
    <property type="entry name" value="SPRY"/>
    <property type="match status" value="1"/>
</dbReference>
<gene>
    <name evidence="5" type="ORF">K505DRAFT_329133</name>
</gene>
<dbReference type="CDD" id="cd12909">
    <property type="entry name" value="SPRY_RanBP9_10"/>
    <property type="match status" value="1"/>
</dbReference>
<sequence>MFRRSSYASVAAGNSGQSAAPTRSGAFSHLAGSSPNSGPQVHYLSTSYSQRNSRSVDVDGHNMMSTSWGRTGPLPLYSSQFGYMNGYVGGNPDGPLPSFFVPSYLRGSKHAENLEEVHKARVAAHREREYRSTHSPNTGSLSTSSSSVNLHKGASSHRGMTHDIVERTPVFIDEPVAPWPTKWSDTDRYAQLEVEEGGRLAKFAGAQKPHDEAASVRADYPMPPQCGIYYYEVTVVSKGKDGMIGVGFSGPKVILSRIPGWEPESYAYHGDDGQCFSNTTSGKPYGPKFGTLDVIGCGINFRTGTAFFTKNGHYIGTAFKDLKPNQLYYPTVGMKRPGETLRANFGQEPFAFDIDKMVQAEKASIQDEIARARYPYKDEIDETDLIQELVRQYLTRDGYVDTARAFKEEVVEEAMALATDGTAALPYVEVEEDLDAINRQKIRAAIVDGDIDKALKHTSAYYPSVLRDNENIYFKLRCRKFIEMIRRCNELHAQCHPVPTPPSKRSTTSNFNNRNSTATDEYDFEMELDEQLGVHNNAASWGDRADINADDDDDIEDKEAKLGQLTTETIEYGMELKSEFSNDPRREVKRALEDTFALIAYENVRESSLAPLLDTAGRMPVAEELNSAILVSLGKSSSAALERLVQQTEALVNELAEDGGSGAFVNVRRDFLQ</sequence>
<evidence type="ECO:0000256" key="1">
    <source>
        <dbReference type="ARBA" id="ARBA00002343"/>
    </source>
</evidence>
<dbReference type="EMBL" id="MU002240">
    <property type="protein sequence ID" value="KAF2788177.1"/>
    <property type="molecule type" value="Genomic_DNA"/>
</dbReference>
<evidence type="ECO:0000259" key="3">
    <source>
        <dbReference type="PROSITE" id="PS50188"/>
    </source>
</evidence>
<evidence type="ECO:0000313" key="5">
    <source>
        <dbReference type="EMBL" id="KAF2788177.1"/>
    </source>
</evidence>
<dbReference type="Gene3D" id="2.60.120.920">
    <property type="match status" value="1"/>
</dbReference>
<feature type="domain" description="B30.2/SPRY" evidence="3">
    <location>
        <begin position="161"/>
        <end position="350"/>
    </location>
</feature>
<dbReference type="PANTHER" id="PTHR12864">
    <property type="entry name" value="RAN BINDING PROTEIN 9-RELATED"/>
    <property type="match status" value="1"/>
</dbReference>
<dbReference type="InterPro" id="IPR035782">
    <property type="entry name" value="SPRY_RanBP9/10"/>
</dbReference>
<keyword evidence="6" id="KW-1185">Reference proteome</keyword>
<dbReference type="InterPro" id="IPR013320">
    <property type="entry name" value="ConA-like_dom_sf"/>
</dbReference>
<dbReference type="PROSITE" id="PS50896">
    <property type="entry name" value="LISH"/>
    <property type="match status" value="1"/>
</dbReference>
<feature type="compositionally biased region" description="Polar residues" evidence="2">
    <location>
        <begin position="31"/>
        <end position="53"/>
    </location>
</feature>
<organism evidence="5 6">
    <name type="scientific">Melanomma pulvis-pyrius CBS 109.77</name>
    <dbReference type="NCBI Taxonomy" id="1314802"/>
    <lineage>
        <taxon>Eukaryota</taxon>
        <taxon>Fungi</taxon>
        <taxon>Dikarya</taxon>
        <taxon>Ascomycota</taxon>
        <taxon>Pezizomycotina</taxon>
        <taxon>Dothideomycetes</taxon>
        <taxon>Pleosporomycetidae</taxon>
        <taxon>Pleosporales</taxon>
        <taxon>Melanommataceae</taxon>
        <taxon>Melanomma</taxon>
    </lineage>
</organism>
<dbReference type="InterPro" id="IPR050618">
    <property type="entry name" value="Ubq-SigPath_Reg"/>
</dbReference>
<evidence type="ECO:0000259" key="4">
    <source>
        <dbReference type="PROSITE" id="PS50897"/>
    </source>
</evidence>
<dbReference type="InterPro" id="IPR006594">
    <property type="entry name" value="LisH"/>
</dbReference>
<dbReference type="Pfam" id="PF00622">
    <property type="entry name" value="SPRY"/>
    <property type="match status" value="1"/>
</dbReference>
<name>A0A6A6WWR3_9PLEO</name>
<dbReference type="InterPro" id="IPR001870">
    <property type="entry name" value="B30.2/SPRY"/>
</dbReference>
<evidence type="ECO:0000313" key="6">
    <source>
        <dbReference type="Proteomes" id="UP000799757"/>
    </source>
</evidence>
<dbReference type="AlphaFoldDB" id="A0A6A6WWR3"/>
<dbReference type="Proteomes" id="UP000799757">
    <property type="component" value="Unassembled WGS sequence"/>
</dbReference>
<evidence type="ECO:0000256" key="2">
    <source>
        <dbReference type="SAM" id="MobiDB-lite"/>
    </source>
</evidence>
<dbReference type="InterPro" id="IPR003877">
    <property type="entry name" value="SPRY_dom"/>
</dbReference>
<feature type="region of interest" description="Disordered" evidence="2">
    <location>
        <begin position="124"/>
        <end position="159"/>
    </location>
</feature>
<reference evidence="5" key="1">
    <citation type="journal article" date="2020" name="Stud. Mycol.">
        <title>101 Dothideomycetes genomes: a test case for predicting lifestyles and emergence of pathogens.</title>
        <authorList>
            <person name="Haridas S."/>
            <person name="Albert R."/>
            <person name="Binder M."/>
            <person name="Bloem J."/>
            <person name="Labutti K."/>
            <person name="Salamov A."/>
            <person name="Andreopoulos B."/>
            <person name="Baker S."/>
            <person name="Barry K."/>
            <person name="Bills G."/>
            <person name="Bluhm B."/>
            <person name="Cannon C."/>
            <person name="Castanera R."/>
            <person name="Culley D."/>
            <person name="Daum C."/>
            <person name="Ezra D."/>
            <person name="Gonzalez J."/>
            <person name="Henrissat B."/>
            <person name="Kuo A."/>
            <person name="Liang C."/>
            <person name="Lipzen A."/>
            <person name="Lutzoni F."/>
            <person name="Magnuson J."/>
            <person name="Mondo S."/>
            <person name="Nolan M."/>
            <person name="Ohm R."/>
            <person name="Pangilinan J."/>
            <person name="Park H.-J."/>
            <person name="Ramirez L."/>
            <person name="Alfaro M."/>
            <person name="Sun H."/>
            <person name="Tritt A."/>
            <person name="Yoshinaga Y."/>
            <person name="Zwiers L.-H."/>
            <person name="Turgeon B."/>
            <person name="Goodwin S."/>
            <person name="Spatafora J."/>
            <person name="Crous P."/>
            <person name="Grigoriev I."/>
        </authorList>
    </citation>
    <scope>NUCLEOTIDE SEQUENCE</scope>
    <source>
        <strain evidence="5">CBS 109.77</strain>
    </source>
</reference>
<dbReference type="OrthoDB" id="25503at2759"/>
<feature type="region of interest" description="Disordered" evidence="2">
    <location>
        <begin position="1"/>
        <end position="58"/>
    </location>
</feature>
<feature type="compositionally biased region" description="Polar residues" evidence="2">
    <location>
        <begin position="1"/>
        <end position="21"/>
    </location>
</feature>
<comment type="function">
    <text evidence="1">Involved in the proteasome-dependent degradation of fructose-1,6-bisphosphatase.</text>
</comment>
<dbReference type="SMART" id="SM00668">
    <property type="entry name" value="CTLH"/>
    <property type="match status" value="1"/>
</dbReference>
<feature type="domain" description="CTLH" evidence="4">
    <location>
        <begin position="435"/>
        <end position="492"/>
    </location>
</feature>
<dbReference type="SMART" id="SM00757">
    <property type="entry name" value="CRA"/>
    <property type="match status" value="1"/>
</dbReference>
<protein>
    <submittedName>
        <fullName evidence="5">Ran-binding protein</fullName>
    </submittedName>
</protein>
<dbReference type="InterPro" id="IPR006595">
    <property type="entry name" value="CTLH_C"/>
</dbReference>
<dbReference type="InterPro" id="IPR024964">
    <property type="entry name" value="CTLH/CRA"/>
</dbReference>
<dbReference type="InterPro" id="IPR043136">
    <property type="entry name" value="B30.2/SPRY_sf"/>
</dbReference>
<dbReference type="SUPFAM" id="SSF49899">
    <property type="entry name" value="Concanavalin A-like lectins/glucanases"/>
    <property type="match status" value="1"/>
</dbReference>
<dbReference type="PROSITE" id="PS50188">
    <property type="entry name" value="B302_SPRY"/>
    <property type="match status" value="1"/>
</dbReference>
<accession>A0A6A6WWR3</accession>
<dbReference type="PROSITE" id="PS50897">
    <property type="entry name" value="CTLH"/>
    <property type="match status" value="1"/>
</dbReference>